<dbReference type="RefSeq" id="WP_120638048.1">
    <property type="nucleotide sequence ID" value="NZ_RAQU01000043.1"/>
</dbReference>
<dbReference type="Proteomes" id="UP000278036">
    <property type="component" value="Unassembled WGS sequence"/>
</dbReference>
<dbReference type="EMBL" id="RFLX01000005">
    <property type="protein sequence ID" value="RMI25346.1"/>
    <property type="molecule type" value="Genomic_DNA"/>
</dbReference>
<feature type="domain" description="AB hydrolase-1" evidence="1">
    <location>
        <begin position="66"/>
        <end position="284"/>
    </location>
</feature>
<comment type="caution">
    <text evidence="2">The sequence shown here is derived from an EMBL/GenBank/DDBJ whole genome shotgun (WGS) entry which is preliminary data.</text>
</comment>
<dbReference type="Pfam" id="PF12697">
    <property type="entry name" value="Abhydrolase_6"/>
    <property type="match status" value="1"/>
</dbReference>
<dbReference type="PANTHER" id="PTHR43194">
    <property type="entry name" value="HYDROLASE ALPHA/BETA FOLD FAMILY"/>
    <property type="match status" value="1"/>
</dbReference>
<dbReference type="PANTHER" id="PTHR43194:SF5">
    <property type="entry name" value="PIMELOYL-[ACYL-CARRIER PROTEIN] METHYL ESTER ESTERASE"/>
    <property type="match status" value="1"/>
</dbReference>
<dbReference type="SUPFAM" id="SSF53474">
    <property type="entry name" value="alpha/beta-Hydrolases"/>
    <property type="match status" value="1"/>
</dbReference>
<dbReference type="Gene3D" id="3.40.50.1820">
    <property type="entry name" value="alpha/beta hydrolase"/>
    <property type="match status" value="1"/>
</dbReference>
<proteinExistence type="predicted"/>
<evidence type="ECO:0000259" key="1">
    <source>
        <dbReference type="Pfam" id="PF12697"/>
    </source>
</evidence>
<sequence>MPEFRLADFGSYTAGGRVVEISGEPVRELQFTSTTTYRHDPNGALAIEHAYVQYFTPATRSRLPPIVLLHGGGMSGAMWETTPDGRPGWLHGLLAAGLEVHVVDNTERGRAGWCPVPGLWPGEPILRTVEESWTRFRFGEVDAGGQRRAFPGQRFPVAALEAFARGFVPRWTTLGDAAAAALGAVLRRIGPCILLCHSQGGEPAFRAAAAAPGLVRAMVAVEPTGFADPAALRDIPTLMVMGDYREHSAHWRGVSRRCADFAEALAGQGGRADWLDLPAQGIHGNSHMPMMDNNNQEVLARILRWLGACLG</sequence>
<dbReference type="EMBL" id="RAQU01000043">
    <property type="protein sequence ID" value="RKK04423.1"/>
    <property type="molecule type" value="Genomic_DNA"/>
</dbReference>
<dbReference type="Proteomes" id="UP000274097">
    <property type="component" value="Unassembled WGS sequence"/>
</dbReference>
<dbReference type="InParanoid" id="A0A3A9JI54"/>
<dbReference type="InterPro" id="IPR029058">
    <property type="entry name" value="AB_hydrolase_fold"/>
</dbReference>
<organism evidence="2 5">
    <name type="scientific">Teichococcus wenyumeiae</name>
    <dbReference type="NCBI Taxonomy" id="2478470"/>
    <lineage>
        <taxon>Bacteria</taxon>
        <taxon>Pseudomonadati</taxon>
        <taxon>Pseudomonadota</taxon>
        <taxon>Alphaproteobacteria</taxon>
        <taxon>Acetobacterales</taxon>
        <taxon>Roseomonadaceae</taxon>
        <taxon>Roseomonas</taxon>
    </lineage>
</organism>
<dbReference type="InterPro" id="IPR050228">
    <property type="entry name" value="Carboxylesterase_BioH"/>
</dbReference>
<dbReference type="InterPro" id="IPR000073">
    <property type="entry name" value="AB_hydrolase_1"/>
</dbReference>
<evidence type="ECO:0000313" key="5">
    <source>
        <dbReference type="Proteomes" id="UP000278036"/>
    </source>
</evidence>
<gene>
    <name evidence="2" type="ORF">D6Z83_09320</name>
    <name evidence="3" type="ORF">EBE87_09380</name>
</gene>
<accession>A0A3A9JI54</accession>
<evidence type="ECO:0000313" key="2">
    <source>
        <dbReference type="EMBL" id="RKK04423.1"/>
    </source>
</evidence>
<evidence type="ECO:0000313" key="4">
    <source>
        <dbReference type="Proteomes" id="UP000274097"/>
    </source>
</evidence>
<dbReference type="OrthoDB" id="7820973at2"/>
<reference evidence="2 5" key="1">
    <citation type="submission" date="2018-09" db="EMBL/GenBank/DDBJ databases">
        <title>Roseomonas sp. nov., isolated from feces of Tibetan antelopes in the Qinghai-Tibet plateau, China.</title>
        <authorList>
            <person name="Tian Z."/>
        </authorList>
    </citation>
    <scope>NUCLEOTIDE SEQUENCE [LARGE SCALE GENOMIC DNA]</scope>
    <source>
        <strain evidence="3 4">Z23</strain>
        <strain evidence="2 5">Z24</strain>
    </source>
</reference>
<evidence type="ECO:0000313" key="3">
    <source>
        <dbReference type="EMBL" id="RMI25346.1"/>
    </source>
</evidence>
<dbReference type="AlphaFoldDB" id="A0A3A9JI54"/>
<keyword evidence="4" id="KW-1185">Reference proteome</keyword>
<protein>
    <recommendedName>
        <fullName evidence="1">AB hydrolase-1 domain-containing protein</fullName>
    </recommendedName>
</protein>
<name>A0A3A9JI54_9PROT</name>